<evidence type="ECO:0000256" key="1">
    <source>
        <dbReference type="ARBA" id="ARBA00004196"/>
    </source>
</evidence>
<sequence>MRTVVAVAGCALVLVASSACGTASNSAANGTATHTKPKVGVILPDKTTSARWEDSDKPLLTSQLSFAGIDPIVENAQGDEKRFASLADQMIAQHVNVLMITPLSTDGGAVVEKKAAAAHIPVIDYDRISLGGTAEYYVSFDNPAVGQLQADGLLGCLGTKVNGAQIIEIEGASTDNNATQFHKGQETVMKAHYDSGNMRLVASKSIDNWSPDLAATTFTSLLDANGGHVDGVLAANDGMAQSIEAVLKARGLSNVPVTGQDATLDGLKAVLKSTQCMTVYKPIDIEAEAASRLAIALATGRHGDADDLATGNTQDPKGGPDGKGRDVKSVLLGPQSIGRNDVQGLVAKGVVKTSDLCAGDMVGACQAAGIPVNN</sequence>
<feature type="chain" id="PRO_5039347398" evidence="4">
    <location>
        <begin position="22"/>
        <end position="374"/>
    </location>
</feature>
<gene>
    <name evidence="6" type="ORF">BCF44_116140</name>
</gene>
<evidence type="ECO:0000313" key="7">
    <source>
        <dbReference type="Proteomes" id="UP000256269"/>
    </source>
</evidence>
<protein>
    <submittedName>
        <fullName evidence="6">D-xylose transport system substrate-binding protein</fullName>
    </submittedName>
</protein>
<evidence type="ECO:0000256" key="4">
    <source>
        <dbReference type="SAM" id="SignalP"/>
    </source>
</evidence>
<evidence type="ECO:0000313" key="6">
    <source>
        <dbReference type="EMBL" id="REH36271.1"/>
    </source>
</evidence>
<dbReference type="SUPFAM" id="SSF53822">
    <property type="entry name" value="Periplasmic binding protein-like I"/>
    <property type="match status" value="1"/>
</dbReference>
<reference evidence="6 7" key="1">
    <citation type="submission" date="2018-08" db="EMBL/GenBank/DDBJ databases">
        <title>Genomic Encyclopedia of Archaeal and Bacterial Type Strains, Phase II (KMG-II): from individual species to whole genera.</title>
        <authorList>
            <person name="Goeker M."/>
        </authorList>
    </citation>
    <scope>NUCLEOTIDE SEQUENCE [LARGE SCALE GENOMIC DNA]</scope>
    <source>
        <strain evidence="6 7">DSM 45791</strain>
    </source>
</reference>
<name>A0A3E0H0W3_9PSEU</name>
<dbReference type="PROSITE" id="PS51257">
    <property type="entry name" value="PROKAR_LIPOPROTEIN"/>
    <property type="match status" value="1"/>
</dbReference>
<dbReference type="PANTHER" id="PTHR30036:SF1">
    <property type="entry name" value="D-XYLOSE-BINDING PERIPLASMIC PROTEIN"/>
    <property type="match status" value="1"/>
</dbReference>
<dbReference type="InterPro" id="IPR025997">
    <property type="entry name" value="SBP_2_dom"/>
</dbReference>
<evidence type="ECO:0000256" key="3">
    <source>
        <dbReference type="SAM" id="MobiDB-lite"/>
    </source>
</evidence>
<comment type="caution">
    <text evidence="6">The sequence shown here is derived from an EMBL/GenBank/DDBJ whole genome shotgun (WGS) entry which is preliminary data.</text>
</comment>
<feature type="region of interest" description="Disordered" evidence="3">
    <location>
        <begin position="304"/>
        <end position="329"/>
    </location>
</feature>
<proteinExistence type="predicted"/>
<evidence type="ECO:0000256" key="2">
    <source>
        <dbReference type="ARBA" id="ARBA00022729"/>
    </source>
</evidence>
<dbReference type="Pfam" id="PF13407">
    <property type="entry name" value="Peripla_BP_4"/>
    <property type="match status" value="1"/>
</dbReference>
<dbReference type="Proteomes" id="UP000256269">
    <property type="component" value="Unassembled WGS sequence"/>
</dbReference>
<feature type="domain" description="Periplasmic binding protein" evidence="5">
    <location>
        <begin position="41"/>
        <end position="301"/>
    </location>
</feature>
<dbReference type="InterPro" id="IPR050555">
    <property type="entry name" value="Bact_Solute-Bind_Prot2"/>
</dbReference>
<comment type="subcellular location">
    <subcellularLocation>
        <location evidence="1">Cell envelope</location>
    </subcellularLocation>
</comment>
<dbReference type="EMBL" id="QUNO01000016">
    <property type="protein sequence ID" value="REH36271.1"/>
    <property type="molecule type" value="Genomic_DNA"/>
</dbReference>
<dbReference type="InterPro" id="IPR028082">
    <property type="entry name" value="Peripla_BP_I"/>
</dbReference>
<keyword evidence="2 4" id="KW-0732">Signal</keyword>
<dbReference type="GO" id="GO:0030246">
    <property type="term" value="F:carbohydrate binding"/>
    <property type="evidence" value="ECO:0007669"/>
    <property type="project" value="TreeGrafter"/>
</dbReference>
<feature type="signal peptide" evidence="4">
    <location>
        <begin position="1"/>
        <end position="21"/>
    </location>
</feature>
<dbReference type="PANTHER" id="PTHR30036">
    <property type="entry name" value="D-XYLOSE-BINDING PERIPLASMIC PROTEIN"/>
    <property type="match status" value="1"/>
</dbReference>
<accession>A0A3E0H0W3</accession>
<keyword evidence="7" id="KW-1185">Reference proteome</keyword>
<dbReference type="Gene3D" id="3.40.50.2300">
    <property type="match status" value="2"/>
</dbReference>
<dbReference type="AlphaFoldDB" id="A0A3E0H0W3"/>
<organism evidence="6 7">
    <name type="scientific">Kutzneria buriramensis</name>
    <dbReference type="NCBI Taxonomy" id="1045776"/>
    <lineage>
        <taxon>Bacteria</taxon>
        <taxon>Bacillati</taxon>
        <taxon>Actinomycetota</taxon>
        <taxon>Actinomycetes</taxon>
        <taxon>Pseudonocardiales</taxon>
        <taxon>Pseudonocardiaceae</taxon>
        <taxon>Kutzneria</taxon>
    </lineage>
</organism>
<dbReference type="GO" id="GO:0030288">
    <property type="term" value="C:outer membrane-bounded periplasmic space"/>
    <property type="evidence" value="ECO:0007669"/>
    <property type="project" value="TreeGrafter"/>
</dbReference>
<feature type="compositionally biased region" description="Basic and acidic residues" evidence="3">
    <location>
        <begin position="318"/>
        <end position="328"/>
    </location>
</feature>
<evidence type="ECO:0000259" key="5">
    <source>
        <dbReference type="Pfam" id="PF13407"/>
    </source>
</evidence>